<evidence type="ECO:0000313" key="4">
    <source>
        <dbReference type="Proteomes" id="UP000002899"/>
    </source>
</evidence>
<name>A0A0K3ANP7_BABMR</name>
<proteinExistence type="predicted"/>
<accession>A0A0K3ANP7</accession>
<evidence type="ECO:0000256" key="1">
    <source>
        <dbReference type="SAM" id="MobiDB-lite"/>
    </source>
</evidence>
<dbReference type="Proteomes" id="UP000002899">
    <property type="component" value="Chromosome III"/>
</dbReference>
<feature type="region of interest" description="Disordered" evidence="1">
    <location>
        <begin position="1"/>
        <end position="25"/>
    </location>
</feature>
<reference evidence="3 4" key="2">
    <citation type="journal article" date="2013" name="PLoS ONE">
        <title>Whole genome mapping and re-organization of the nuclear and mitochondrial genomes of Babesia microti isolates.</title>
        <authorList>
            <person name="Cornillot E."/>
            <person name="Dassouli A."/>
            <person name="Garg A."/>
            <person name="Pachikara N."/>
            <person name="Randazzo S."/>
            <person name="Depoix D."/>
            <person name="Carcy B."/>
            <person name="Delbecq S."/>
            <person name="Frutos R."/>
            <person name="Silva J.C."/>
            <person name="Sutton R."/>
            <person name="Krause P.J."/>
            <person name="Mamoun C.B."/>
        </authorList>
    </citation>
    <scope>NUCLEOTIDE SEQUENCE [LARGE SCALE GENOMIC DNA]</scope>
    <source>
        <strain evidence="3 4">RI</strain>
    </source>
</reference>
<reference evidence="3 4" key="1">
    <citation type="journal article" date="2012" name="Nucleic Acids Res.">
        <title>Sequencing of the smallest Apicomplexan genome from the human pathogen Babesia microti.</title>
        <authorList>
            <person name="Cornillot E."/>
            <person name="Hadj-Kaddour K."/>
            <person name="Dassouli A."/>
            <person name="Noel B."/>
            <person name="Ranwez V."/>
            <person name="Vacherie B."/>
            <person name="Augagneur Y."/>
            <person name="Bres V."/>
            <person name="Duclos A."/>
            <person name="Randazzo S."/>
            <person name="Carcy B."/>
            <person name="Debierre-Grockiego F."/>
            <person name="Delbecq S."/>
            <person name="Moubri-Menage K."/>
            <person name="Shams-Eldin H."/>
            <person name="Usmani-Brown S."/>
            <person name="Bringaud F."/>
            <person name="Wincker P."/>
            <person name="Vivares C.P."/>
            <person name="Schwarz R.T."/>
            <person name="Schetters T.P."/>
            <person name="Krause P.J."/>
            <person name="Gorenflot A."/>
            <person name="Berry V."/>
            <person name="Barbe V."/>
            <person name="Ben Mamoun C."/>
        </authorList>
    </citation>
    <scope>NUCLEOTIDE SEQUENCE [LARGE SCALE GENOMIC DNA]</scope>
    <source>
        <strain evidence="3 4">RI</strain>
    </source>
</reference>
<dbReference type="KEGG" id="bmic:BMR1_03g02760"/>
<evidence type="ECO:0000256" key="2">
    <source>
        <dbReference type="SAM" id="Phobius"/>
    </source>
</evidence>
<sequence>MSKWDYDYGNDTDDGTNSGLNSVRMANNTNSRTVDWLYHNSDEESYKESSVESDGTNDEYINKYKTYPRCYSRRESINSNLNATMPITNSERDIATARLSRTSMSSGRRKSANTMYLHFPKPFSRAGSRMSSMLKSERRKKRCIKRNRIFKSNKANVSKKPVSKAWKLFRWFIIFILILIITIPTAIYFKGNINEMLVESKFKPIPGLYDPRSMLGKNRIQTIQVISAYPT</sequence>
<feature type="transmembrane region" description="Helical" evidence="2">
    <location>
        <begin position="168"/>
        <end position="189"/>
    </location>
</feature>
<protein>
    <submittedName>
        <fullName evidence="3">Uncharacterized protein</fullName>
    </submittedName>
</protein>
<keyword evidence="2" id="KW-0472">Membrane</keyword>
<dbReference type="AlphaFoldDB" id="A0A0K3ANP7"/>
<reference evidence="3 4" key="3">
    <citation type="journal article" date="2016" name="Sci. Rep.">
        <title>Genome-wide diversity and gene expression profiling of Babesia microti isolates identify polymorphic genes that mediate host-pathogen interactions.</title>
        <authorList>
            <person name="Silva J.C."/>
            <person name="Cornillot E."/>
            <person name="McCracken C."/>
            <person name="Usmani-Brown S."/>
            <person name="Dwivedi A."/>
            <person name="Ifeonu O.O."/>
            <person name="Crabtree J."/>
            <person name="Gotia H.T."/>
            <person name="Virji A.Z."/>
            <person name="Reynes C."/>
            <person name="Colinge J."/>
            <person name="Kumar V."/>
            <person name="Lawres L."/>
            <person name="Pazzi J.E."/>
            <person name="Pablo J.V."/>
            <person name="Hung C."/>
            <person name="Brancato J."/>
            <person name="Kumari P."/>
            <person name="Orvis J."/>
            <person name="Tretina K."/>
            <person name="Chibucos M."/>
            <person name="Ott S."/>
            <person name="Sadzewicz L."/>
            <person name="Sengamalay N."/>
            <person name="Shetty A.C."/>
            <person name="Su Q."/>
            <person name="Tallon L."/>
            <person name="Fraser C.M."/>
            <person name="Frutos R."/>
            <person name="Molina D.M."/>
            <person name="Krause P.J."/>
            <person name="Ben Mamoun C."/>
        </authorList>
    </citation>
    <scope>NUCLEOTIDE SEQUENCE [LARGE SCALE GENOMIC DNA]</scope>
    <source>
        <strain evidence="3 4">RI</strain>
    </source>
</reference>
<keyword evidence="2" id="KW-0812">Transmembrane</keyword>
<dbReference type="GeneID" id="24425194"/>
<keyword evidence="2" id="KW-1133">Transmembrane helix</keyword>
<evidence type="ECO:0000313" key="3">
    <source>
        <dbReference type="EMBL" id="CTQ41152.1"/>
    </source>
</evidence>
<organism evidence="3 4">
    <name type="scientific">Babesia microti (strain RI)</name>
    <dbReference type="NCBI Taxonomy" id="1133968"/>
    <lineage>
        <taxon>Eukaryota</taxon>
        <taxon>Sar</taxon>
        <taxon>Alveolata</taxon>
        <taxon>Apicomplexa</taxon>
        <taxon>Aconoidasida</taxon>
        <taxon>Piroplasmida</taxon>
        <taxon>Babesiidae</taxon>
        <taxon>Babesia</taxon>
    </lineage>
</organism>
<keyword evidence="4" id="KW-1185">Reference proteome</keyword>
<dbReference type="RefSeq" id="XP_012649163.1">
    <property type="nucleotide sequence ID" value="XM_012793709.1"/>
</dbReference>
<dbReference type="EMBL" id="LN871598">
    <property type="protein sequence ID" value="CTQ41152.1"/>
    <property type="molecule type" value="Genomic_DNA"/>
</dbReference>
<dbReference type="VEuPathDB" id="PiroplasmaDB:BMR1_03g02760"/>
<gene>
    <name evidence="3" type="ORF">BMR1_03g02760</name>
</gene>